<reference evidence="3" key="1">
    <citation type="submission" date="2015-02" db="EMBL/GenBank/DDBJ databases">
        <title>Genome sequencing for Strongylocentrotus purpuratus.</title>
        <authorList>
            <person name="Murali S."/>
            <person name="Liu Y."/>
            <person name="Vee V."/>
            <person name="English A."/>
            <person name="Wang M."/>
            <person name="Skinner E."/>
            <person name="Han Y."/>
            <person name="Muzny D.M."/>
            <person name="Worley K.C."/>
            <person name="Gibbs R.A."/>
        </authorList>
    </citation>
    <scope>NUCLEOTIDE SEQUENCE</scope>
</reference>
<keyword evidence="3" id="KW-1185">Reference proteome</keyword>
<dbReference type="EnsemblMetazoa" id="XM_030972679">
    <property type="protein sequence ID" value="XP_030828539"/>
    <property type="gene ID" value="LOC764057"/>
</dbReference>
<dbReference type="InterPro" id="IPR031804">
    <property type="entry name" value="DUF4743"/>
</dbReference>
<evidence type="ECO:0000313" key="2">
    <source>
        <dbReference type="EnsemblMetazoa" id="XP_030828539"/>
    </source>
</evidence>
<dbReference type="PANTHER" id="PTHR13622:SF8">
    <property type="entry name" value="THIAMIN PYROPHOSPHOKINASE 1"/>
    <property type="match status" value="1"/>
</dbReference>
<dbReference type="Pfam" id="PF00293">
    <property type="entry name" value="NUDIX"/>
    <property type="match status" value="1"/>
</dbReference>
<dbReference type="SUPFAM" id="SSF55811">
    <property type="entry name" value="Nudix"/>
    <property type="match status" value="1"/>
</dbReference>
<dbReference type="PANTHER" id="PTHR13622">
    <property type="entry name" value="THIAMIN PYROPHOSPHOKINASE"/>
    <property type="match status" value="1"/>
</dbReference>
<evidence type="ECO:0000313" key="3">
    <source>
        <dbReference type="Proteomes" id="UP000007110"/>
    </source>
</evidence>
<organism evidence="2 3">
    <name type="scientific">Strongylocentrotus purpuratus</name>
    <name type="common">Purple sea urchin</name>
    <dbReference type="NCBI Taxonomy" id="7668"/>
    <lineage>
        <taxon>Eukaryota</taxon>
        <taxon>Metazoa</taxon>
        <taxon>Echinodermata</taxon>
        <taxon>Eleutherozoa</taxon>
        <taxon>Echinozoa</taxon>
        <taxon>Echinoidea</taxon>
        <taxon>Euechinoidea</taxon>
        <taxon>Echinacea</taxon>
        <taxon>Camarodonta</taxon>
        <taxon>Echinidea</taxon>
        <taxon>Strongylocentrotidae</taxon>
        <taxon>Strongylocentrotus</taxon>
    </lineage>
</organism>
<protein>
    <recommendedName>
        <fullName evidence="1">Nudix hydrolase domain-containing protein</fullName>
    </recommendedName>
</protein>
<dbReference type="Gene3D" id="3.90.79.10">
    <property type="entry name" value="Nucleoside Triphosphate Pyrophosphohydrolase"/>
    <property type="match status" value="1"/>
</dbReference>
<sequence length="293" mass="33129">MFGSCESSLSDDDVKGDLKLSYLPFIVNGRQVGIIPPIMMEALSVSQPDLFEFKNNEVHLSPSLTTYAERTARVGEFIAKCRQSGNFITLQGWRNENYAVSRSYYDTPLFEMERSATCLFGVKQYGVHVNGYYKHPIDGICMWIGKRSSTKQTYPGKLDQIAAGGLPAGMSIKECMMKESEEEASIPRNISSKAVSVGAISYFTEDERGLFPETQFIYDLELPADFEPTVKDGEVSQFCSWPLSKVKEEIATDRFKPNCSLICLDFLIRHGYITHDEEPHYLDFLSSIHQTHF</sequence>
<dbReference type="Pfam" id="PF15916">
    <property type="entry name" value="DUF4743"/>
    <property type="match status" value="1"/>
</dbReference>
<dbReference type="InterPro" id="IPR015797">
    <property type="entry name" value="NUDIX_hydrolase-like_dom_sf"/>
</dbReference>
<reference evidence="2" key="2">
    <citation type="submission" date="2021-01" db="UniProtKB">
        <authorList>
            <consortium name="EnsemblMetazoa"/>
        </authorList>
    </citation>
    <scope>IDENTIFICATION</scope>
</reference>
<proteinExistence type="predicted"/>
<dbReference type="FunFam" id="3.90.79.10:FF:000019">
    <property type="entry name" value="Thiamin pyrophosphokinase, putative"/>
    <property type="match status" value="1"/>
</dbReference>
<accession>A0A7M7MYQ0</accession>
<dbReference type="CDD" id="cd03676">
    <property type="entry name" value="NUDIX_Tnr3_like"/>
    <property type="match status" value="1"/>
</dbReference>
<name>A0A7M7MYQ0_STRPU</name>
<feature type="domain" description="Nudix hydrolase" evidence="1">
    <location>
        <begin position="124"/>
        <end position="265"/>
    </location>
</feature>
<dbReference type="RefSeq" id="XP_030828539.1">
    <property type="nucleotide sequence ID" value="XM_030972679.1"/>
</dbReference>
<dbReference type="Proteomes" id="UP000007110">
    <property type="component" value="Unassembled WGS sequence"/>
</dbReference>
<dbReference type="GO" id="GO:0044715">
    <property type="term" value="F:8-oxo-dGDP phosphatase activity"/>
    <property type="evidence" value="ECO:0007669"/>
    <property type="project" value="UniProtKB-ARBA"/>
</dbReference>
<dbReference type="AlphaFoldDB" id="A0A7M7MYQ0"/>
<evidence type="ECO:0000259" key="1">
    <source>
        <dbReference type="PROSITE" id="PS51462"/>
    </source>
</evidence>
<dbReference type="InterPro" id="IPR000086">
    <property type="entry name" value="NUDIX_hydrolase_dom"/>
</dbReference>
<dbReference type="PROSITE" id="PS51462">
    <property type="entry name" value="NUDIX"/>
    <property type="match status" value="1"/>
</dbReference>
<dbReference type="GeneID" id="764057"/>